<accession>G5CJ49</accession>
<name>G5CJ49_9FIRM</name>
<dbReference type="AlphaFoldDB" id="G5CJ49"/>
<evidence type="ECO:0000313" key="1">
    <source>
        <dbReference type="EMBL" id="AEP14326.1"/>
    </source>
</evidence>
<keyword evidence="1" id="KW-0614">Plasmid</keyword>
<sequence length="151" mass="17980">MKYTLELQMSDCFMRALVRQMQPFLPFILDNPSIYTMPFTVRWHWAHYMAHLCLHRDRFITCRQASPLEEFEADFGASLILWLVQRSTRRHRLRRARRSVVFRSSNRFLKDHGHVAAFNGGGAKRQAVRVGTQWPHRSDHNHVILPPRQTR</sequence>
<dbReference type="EMBL" id="JN119830">
    <property type="protein sequence ID" value="AEP14326.1"/>
    <property type="molecule type" value="Genomic_DNA"/>
</dbReference>
<proteinExistence type="predicted"/>
<protein>
    <submittedName>
        <fullName evidence="1">Uncharacterized protein</fullName>
    </submittedName>
</protein>
<organism evidence="1">
    <name type="scientific">Sulfobacillus thermotolerans</name>
    <dbReference type="NCBI Taxonomy" id="338644"/>
    <lineage>
        <taxon>Bacteria</taxon>
        <taxon>Bacillati</taxon>
        <taxon>Bacillota</taxon>
        <taxon>Clostridia</taxon>
        <taxon>Eubacteriales</taxon>
        <taxon>Clostridiales Family XVII. Incertae Sedis</taxon>
        <taxon>Sulfobacillus</taxon>
    </lineage>
</organism>
<geneLocation type="plasmid" evidence="1">
    <name>pY0017</name>
</geneLocation>
<gene>
    <name evidence="1" type="primary">orfY11</name>
</gene>
<reference evidence="1" key="1">
    <citation type="journal article" date="2011" name="Appl. Environ. Microbiol.">
        <title>Two Large, Related, Cryptic Plasmids from Geographically Distinct Isolates of Sulfobacillus thermotolerans.</title>
        <authorList>
            <person name="Deane S.M."/>
            <person name="Rawlings D.E."/>
        </authorList>
    </citation>
    <scope>NUCLEOTIDE SEQUENCE</scope>
    <source>
        <strain evidence="1">Y0017</strain>
        <plasmid evidence="1">pY0017</plasmid>
    </source>
</reference>